<evidence type="ECO:0000256" key="1">
    <source>
        <dbReference type="SAM" id="SignalP"/>
    </source>
</evidence>
<dbReference type="AlphaFoldDB" id="A0A369QHY6"/>
<evidence type="ECO:0000313" key="2">
    <source>
        <dbReference type="EMBL" id="RDC64334.1"/>
    </source>
</evidence>
<name>A0A369QHY6_9BACT</name>
<organism evidence="2 3">
    <name type="scientific">Adhaeribacter pallidiroseus</name>
    <dbReference type="NCBI Taxonomy" id="2072847"/>
    <lineage>
        <taxon>Bacteria</taxon>
        <taxon>Pseudomonadati</taxon>
        <taxon>Bacteroidota</taxon>
        <taxon>Cytophagia</taxon>
        <taxon>Cytophagales</taxon>
        <taxon>Hymenobacteraceae</taxon>
        <taxon>Adhaeribacter</taxon>
    </lineage>
</organism>
<dbReference type="Proteomes" id="UP000253919">
    <property type="component" value="Unassembled WGS sequence"/>
</dbReference>
<reference evidence="2 3" key="1">
    <citation type="submission" date="2018-04" db="EMBL/GenBank/DDBJ databases">
        <title>Adhaeribacter sp. HMF7616 genome sequencing and assembly.</title>
        <authorList>
            <person name="Kang H."/>
            <person name="Kang J."/>
            <person name="Cha I."/>
            <person name="Kim H."/>
            <person name="Joh K."/>
        </authorList>
    </citation>
    <scope>NUCLEOTIDE SEQUENCE [LARGE SCALE GENOMIC DNA]</scope>
    <source>
        <strain evidence="2 3">HMF7616</strain>
    </source>
</reference>
<accession>A0A369QHY6</accession>
<dbReference type="EMBL" id="QASA01000001">
    <property type="protein sequence ID" value="RDC64334.1"/>
    <property type="molecule type" value="Genomic_DNA"/>
</dbReference>
<keyword evidence="1" id="KW-0732">Signal</keyword>
<dbReference type="Pfam" id="PF14356">
    <property type="entry name" value="DUF4403"/>
    <property type="match status" value="1"/>
</dbReference>
<evidence type="ECO:0008006" key="4">
    <source>
        <dbReference type="Google" id="ProtNLM"/>
    </source>
</evidence>
<gene>
    <name evidence="2" type="ORF">AHMF7616_02947</name>
</gene>
<comment type="caution">
    <text evidence="2">The sequence shown here is derived from an EMBL/GenBank/DDBJ whole genome shotgun (WGS) entry which is preliminary data.</text>
</comment>
<evidence type="ECO:0000313" key="3">
    <source>
        <dbReference type="Proteomes" id="UP000253919"/>
    </source>
</evidence>
<dbReference type="InterPro" id="IPR025515">
    <property type="entry name" value="DUF4403"/>
</dbReference>
<feature type="chain" id="PRO_5016595449" description="DUF4403 family protein" evidence="1">
    <location>
        <begin position="29"/>
        <end position="483"/>
    </location>
</feature>
<proteinExistence type="predicted"/>
<protein>
    <recommendedName>
        <fullName evidence="4">DUF4403 family protein</fullName>
    </recommendedName>
</protein>
<feature type="signal peptide" evidence="1">
    <location>
        <begin position="1"/>
        <end position="28"/>
    </location>
</feature>
<keyword evidence="3" id="KW-1185">Reference proteome</keyword>
<sequence>MLSLFNTYNRLIFFLNCVLFLSACQETATIKATAPSLPVTAAPAFKRKLSTVTVPVSFQTASLENKLNQELNGILYKDDNLEGDNLAVTVSKTGRLGIRAEQNRIYFTVPLHIFAKGRWQWEPCKICPKIDKSESTEFDVVVKTESLLSFTEDYKVKTVTTGDFDWGATKPTLTIGPLQIGLARFVEPAMQNQMARLSGMLDQEIQNRLNIKQYVQEAWLKLQQPIQLDKTYNAWLTVTPQDIRISPLQAANGQLNLRIGFNSFIETVTNGKPQAKVNPNLPKLITDNRLTDNVQIGLIGEVPYAHATQLLKEQVTGKTYHFENGKQQITVNNAEISGSGDKLVVMLDVNGQAKTGLFTKKIVGKVFLKAIPYYDAATSSIRVRDVDYDLKTKDQLLKTASWLAKGRFIHNLQEQINFPVKTQLEQARSMLQKSLDQSARINDNVLLKGTIRSFTPDNIYLTPTSIKAVVNAQGNLMVQIVKI</sequence>